<dbReference type="InterPro" id="IPR008969">
    <property type="entry name" value="CarboxyPept-like_regulatory"/>
</dbReference>
<name>A0A4Z1A826_9LEPT</name>
<dbReference type="EMBL" id="RQGP01000019">
    <property type="protein sequence ID" value="TGL92297.1"/>
    <property type="molecule type" value="Genomic_DNA"/>
</dbReference>
<dbReference type="SUPFAM" id="SSF49464">
    <property type="entry name" value="Carboxypeptidase regulatory domain-like"/>
    <property type="match status" value="1"/>
</dbReference>
<evidence type="ECO:0000313" key="1">
    <source>
        <dbReference type="EMBL" id="TGL92297.1"/>
    </source>
</evidence>
<reference evidence="1" key="1">
    <citation type="journal article" date="2019" name="PLoS Negl. Trop. Dis.">
        <title>Revisiting the worldwide diversity of Leptospira species in the environment.</title>
        <authorList>
            <person name="Vincent A.T."/>
            <person name="Schiettekatte O."/>
            <person name="Bourhy P."/>
            <person name="Veyrier F.J."/>
            <person name="Picardeau M."/>
        </authorList>
    </citation>
    <scope>NUCLEOTIDE SEQUENCE [LARGE SCALE GENOMIC DNA]</scope>
    <source>
        <strain evidence="1">201702422</strain>
    </source>
</reference>
<protein>
    <submittedName>
        <fullName evidence="1">Carboxypeptidase regulatory-like domain-containing protein</fullName>
    </submittedName>
</protein>
<dbReference type="GO" id="GO:0004180">
    <property type="term" value="F:carboxypeptidase activity"/>
    <property type="evidence" value="ECO:0007669"/>
    <property type="project" value="UniProtKB-KW"/>
</dbReference>
<keyword evidence="1" id="KW-0121">Carboxypeptidase</keyword>
<sequence>MSSRFNLLSVAVFLSLGMLLGNCYFNPAVQMVVNPEIEENTNPASKLGIAAALTGSRTVNITGQVVNANGAAVANGALTILSQINPSPRLTSTTSLNEGGRFYLTLSLGETTFRVEQSGSVLFTFTISIPSPGVVSVVASSVAGAGAINMEFYSEGSIPNYFDIVSTSPISEGTTFEIWPTYLYITFSENLDVPGDKQTFLDANILTYPTKTLDGEASEITNNVLTIYNASAGSIGPNIFIFGSGIKSAAGKTLKPRTLTFLCQPSCSGS</sequence>
<organism evidence="1 2">
    <name type="scientific">Leptospira congkakensis</name>
    <dbReference type="NCBI Taxonomy" id="2484932"/>
    <lineage>
        <taxon>Bacteria</taxon>
        <taxon>Pseudomonadati</taxon>
        <taxon>Spirochaetota</taxon>
        <taxon>Spirochaetia</taxon>
        <taxon>Leptospirales</taxon>
        <taxon>Leptospiraceae</taxon>
        <taxon>Leptospira</taxon>
    </lineage>
</organism>
<evidence type="ECO:0000313" key="2">
    <source>
        <dbReference type="Proteomes" id="UP000298263"/>
    </source>
</evidence>
<dbReference type="AlphaFoldDB" id="A0A4Z1A826"/>
<proteinExistence type="predicted"/>
<keyword evidence="1" id="KW-0645">Protease</keyword>
<comment type="caution">
    <text evidence="1">The sequence shown here is derived from an EMBL/GenBank/DDBJ whole genome shotgun (WGS) entry which is preliminary data.</text>
</comment>
<dbReference type="Proteomes" id="UP000298263">
    <property type="component" value="Unassembled WGS sequence"/>
</dbReference>
<dbReference type="OrthoDB" id="332347at2"/>
<gene>
    <name evidence="1" type="ORF">EHQ69_08465</name>
</gene>
<keyword evidence="1" id="KW-0378">Hydrolase</keyword>
<accession>A0A4Z1A826</accession>
<keyword evidence="2" id="KW-1185">Reference proteome</keyword>
<dbReference type="RefSeq" id="WP_135583008.1">
    <property type="nucleotide sequence ID" value="NZ_RQGO01000023.1"/>
</dbReference>